<protein>
    <recommendedName>
        <fullName evidence="3">Bacterial transcriptional activator domain-containing protein</fullName>
    </recommendedName>
</protein>
<dbReference type="InterPro" id="IPR018392">
    <property type="entry name" value="LysM"/>
</dbReference>
<feature type="domain" description="Bacterial transcriptional activator" evidence="3">
    <location>
        <begin position="860"/>
        <end position="1004"/>
    </location>
</feature>
<keyword evidence="5" id="KW-1185">Reference proteome</keyword>
<dbReference type="Proteomes" id="UP000558997">
    <property type="component" value="Unassembled WGS sequence"/>
</dbReference>
<evidence type="ECO:0000259" key="3">
    <source>
        <dbReference type="SMART" id="SM01043"/>
    </source>
</evidence>
<proteinExistence type="predicted"/>
<gene>
    <name evidence="4" type="ORF">HDA44_001939</name>
</gene>
<dbReference type="InterPro" id="IPR036779">
    <property type="entry name" value="LysM_dom_sf"/>
</dbReference>
<feature type="region of interest" description="Disordered" evidence="1">
    <location>
        <begin position="278"/>
        <end position="388"/>
    </location>
</feature>
<organism evidence="4 5">
    <name type="scientific">Kribbella solani</name>
    <dbReference type="NCBI Taxonomy" id="236067"/>
    <lineage>
        <taxon>Bacteria</taxon>
        <taxon>Bacillati</taxon>
        <taxon>Actinomycetota</taxon>
        <taxon>Actinomycetes</taxon>
        <taxon>Propionibacteriales</taxon>
        <taxon>Kribbellaceae</taxon>
        <taxon>Kribbella</taxon>
    </lineage>
</organism>
<dbReference type="PANTHER" id="PTHR34700:SF4">
    <property type="entry name" value="PHAGE-LIKE ELEMENT PBSX PROTEIN XKDP"/>
    <property type="match status" value="1"/>
</dbReference>
<keyword evidence="2" id="KW-0472">Membrane</keyword>
<evidence type="ECO:0000313" key="5">
    <source>
        <dbReference type="Proteomes" id="UP000558997"/>
    </source>
</evidence>
<evidence type="ECO:0000313" key="4">
    <source>
        <dbReference type="EMBL" id="MBB5978598.1"/>
    </source>
</evidence>
<sequence length="1014" mass="107857">MRTNEPVRAARLPQRAQGSPGADRLKGFVALLAILAIVGGVPYVLVRFFGAPWPDKMPSRDMLFSELSIETVLGIIAVVIWLAWLHFVVCLIAEAVAEIRGHGLSPRVPLGGGSQALARRLIGTVVLIAAGAGVSLPVASAATTSGPAAPVSVSQRHGEEQSDTAKFRQTEAASKLMTGTKTTTGVRTNHDHKGQVVKYTEVRPPQGRNYDCLWDIAERYLGEGRRYKEIYDLNKNKLQPDGRRLTNPDLIMPGWQVRLPSDAKGPGVHTVRVSVDDHGTTKTTVMPKTTTTESTARPSVKPSAKTTTESKARTAIGTEKSGTAKSGAGKSGPSRFSEQGIEPGSKVVIGTAKTDPGAKNAKPGQPNVTVEPHGPGAGQPEQGEPAGGGVRVPTAVPVAAHDGGIGLKEAGIFGFGATLLAAGLALALKRRRGWAQGPGPKAAGHRQTEIGLRLASDVPTAQFVDNSLRKLGSDMAQLERTMPKVVAALATDRALTLVLDPYGAQPAPPGPWQAIADGTRWTLRRAYGPSGEVNAPAPYPTLVTVGQNADGATVLIDLDTANGIVAFGGVNNASRDVVGSLAVELATNLWSEGAHISMVGFGDDLSSLSPTRLSYWIRLDDALAEVTRRTDAQVQACQRRNAGSVAEARLSHPDAALWGAEIIFVSAPPSPEEEDQLNRLAADTKRSIAVVVVGDVMNSPWRFVVDEKNQAVCRLLGLEVDAHSVNPEQFANLVALFDAAEADARDKRRSEQDMPAYEFSTTDLSQPAPVEVDLLGPVEVDARGVIDEGRVALSSEIIAFLASQDYGVHPNVLAGAIWPRGISEELRDAALEHTRRWVGVDAMYADESGRWMLNRSIVRVDWDVFRTLAKQATMVDDPRGLLSTALSLVHGPAWSNLPGGRYSWLAASGIERRMAEAVVDAALRLAEASLNHNDGNLARTALQTGLSFAPASEDLWRATLRLASHFGTTADVTNVATQLYTALTKHGAPRGPEPETDALIDELLPGYHRPAQVA</sequence>
<dbReference type="Gene3D" id="1.25.40.10">
    <property type="entry name" value="Tetratricopeptide repeat domain"/>
    <property type="match status" value="1"/>
</dbReference>
<accession>A0A841DTB9</accession>
<feature type="compositionally biased region" description="Basic and acidic residues" evidence="1">
    <location>
        <begin position="156"/>
        <end position="166"/>
    </location>
</feature>
<dbReference type="AlphaFoldDB" id="A0A841DTB9"/>
<dbReference type="InterPro" id="IPR052196">
    <property type="entry name" value="Bact_Kbp"/>
</dbReference>
<feature type="transmembrane region" description="Helical" evidence="2">
    <location>
        <begin position="71"/>
        <end position="96"/>
    </location>
</feature>
<keyword evidence="2" id="KW-1133">Transmembrane helix</keyword>
<dbReference type="PANTHER" id="PTHR34700">
    <property type="entry name" value="POTASSIUM BINDING PROTEIN KBP"/>
    <property type="match status" value="1"/>
</dbReference>
<dbReference type="InterPro" id="IPR005158">
    <property type="entry name" value="BTAD"/>
</dbReference>
<keyword evidence="2" id="KW-0812">Transmembrane</keyword>
<reference evidence="4 5" key="1">
    <citation type="submission" date="2020-08" db="EMBL/GenBank/DDBJ databases">
        <title>Sequencing the genomes of 1000 actinobacteria strains.</title>
        <authorList>
            <person name="Klenk H.-P."/>
        </authorList>
    </citation>
    <scope>NUCLEOTIDE SEQUENCE [LARGE SCALE GENOMIC DNA]</scope>
    <source>
        <strain evidence="4 5">DSM 17294</strain>
    </source>
</reference>
<comment type="caution">
    <text evidence="4">The sequence shown here is derived from an EMBL/GenBank/DDBJ whole genome shotgun (WGS) entry which is preliminary data.</text>
</comment>
<feature type="transmembrane region" description="Helical" evidence="2">
    <location>
        <begin position="28"/>
        <end position="51"/>
    </location>
</feature>
<dbReference type="CDD" id="cd00118">
    <property type="entry name" value="LysM"/>
    <property type="match status" value="1"/>
</dbReference>
<feature type="region of interest" description="Disordered" evidence="1">
    <location>
        <begin position="147"/>
        <end position="166"/>
    </location>
</feature>
<dbReference type="Gene3D" id="3.10.350.10">
    <property type="entry name" value="LysM domain"/>
    <property type="match status" value="1"/>
</dbReference>
<feature type="compositionally biased region" description="Low complexity" evidence="1">
    <location>
        <begin position="320"/>
        <end position="334"/>
    </location>
</feature>
<evidence type="ECO:0000256" key="2">
    <source>
        <dbReference type="SAM" id="Phobius"/>
    </source>
</evidence>
<feature type="transmembrane region" description="Helical" evidence="2">
    <location>
        <begin position="117"/>
        <end position="139"/>
    </location>
</feature>
<feature type="region of interest" description="Disordered" evidence="1">
    <location>
        <begin position="1"/>
        <end position="21"/>
    </location>
</feature>
<dbReference type="EMBL" id="JACHNF010000001">
    <property type="protein sequence ID" value="MBB5978598.1"/>
    <property type="molecule type" value="Genomic_DNA"/>
</dbReference>
<evidence type="ECO:0000256" key="1">
    <source>
        <dbReference type="SAM" id="MobiDB-lite"/>
    </source>
</evidence>
<feature type="compositionally biased region" description="Low complexity" evidence="1">
    <location>
        <begin position="281"/>
        <end position="295"/>
    </location>
</feature>
<dbReference type="SMART" id="SM01043">
    <property type="entry name" value="BTAD"/>
    <property type="match status" value="1"/>
</dbReference>
<name>A0A841DTB9_9ACTN</name>
<dbReference type="InterPro" id="IPR011990">
    <property type="entry name" value="TPR-like_helical_dom_sf"/>
</dbReference>